<dbReference type="AlphaFoldDB" id="A0A2H1IJQ4"/>
<proteinExistence type="predicted"/>
<reference evidence="2 3" key="1">
    <citation type="submission" date="2017-03" db="EMBL/GenBank/DDBJ databases">
        <authorList>
            <person name="Afonso C.L."/>
            <person name="Miller P.J."/>
            <person name="Scott M.A."/>
            <person name="Spackman E."/>
            <person name="Goraichik I."/>
            <person name="Dimitrov K.M."/>
            <person name="Suarez D.L."/>
            <person name="Swayne D.E."/>
        </authorList>
    </citation>
    <scope>NUCLEOTIDE SEQUENCE [LARGE SCALE GENOMIC DNA]</scope>
    <source>
        <strain evidence="2 3">CIP 102111</strain>
    </source>
</reference>
<protein>
    <recommendedName>
        <fullName evidence="4">Homeodomain-like domain-containing protein</fullName>
    </recommendedName>
</protein>
<dbReference type="EMBL" id="FXZC01000002">
    <property type="protein sequence ID" value="SMX75408.1"/>
    <property type="molecule type" value="Genomic_DNA"/>
</dbReference>
<evidence type="ECO:0000313" key="3">
    <source>
        <dbReference type="Proteomes" id="UP000234333"/>
    </source>
</evidence>
<evidence type="ECO:0000313" key="2">
    <source>
        <dbReference type="EMBL" id="SMX75408.1"/>
    </source>
</evidence>
<evidence type="ECO:0008006" key="4">
    <source>
        <dbReference type="Google" id="ProtNLM"/>
    </source>
</evidence>
<gene>
    <name evidence="2" type="ORF">BC102111_01372</name>
</gene>
<accession>A0A2H1IJQ4</accession>
<feature type="region of interest" description="Disordered" evidence="1">
    <location>
        <begin position="103"/>
        <end position="152"/>
    </location>
</feature>
<dbReference type="RefSeq" id="WP_146001399.1">
    <property type="nucleotide sequence ID" value="NZ_FXZC01000002.1"/>
</dbReference>
<dbReference type="Proteomes" id="UP000234333">
    <property type="component" value="Unassembled WGS sequence"/>
</dbReference>
<evidence type="ECO:0000256" key="1">
    <source>
        <dbReference type="SAM" id="MobiDB-lite"/>
    </source>
</evidence>
<organism evidence="2 3">
    <name type="scientific">Brevibacterium casei CIP 102111</name>
    <dbReference type="NCBI Taxonomy" id="1255625"/>
    <lineage>
        <taxon>Bacteria</taxon>
        <taxon>Bacillati</taxon>
        <taxon>Actinomycetota</taxon>
        <taxon>Actinomycetes</taxon>
        <taxon>Micrococcales</taxon>
        <taxon>Brevibacteriaceae</taxon>
        <taxon>Brevibacterium</taxon>
    </lineage>
</organism>
<dbReference type="GeneID" id="99772612"/>
<name>A0A2H1IJQ4_9MICO</name>
<sequence>MALALESKFSEAEARELTDELRSDYGSLQVKISTAWQGRIWLALGYDSWQDYLDNEFRDVSLRPPKDLEEQVISELRAAGMSTRGIASAVDISHPTVYRRLRDAGVSNETPEDAARTGEPSDSSAVPAPVIGLDGKSYQPQRPTPPADRTEDIVDAEVIVEESWRLTGQEPDTDRLASDLGIEPITVTMTGTDARLSGAHIVRVVHELHAGTRAPLPLVKKKSKLLEQAFATGLANSDQFELEQITDLGQDVADTVAVLTDLLTAMDSSGPSVRSVLTDRDTAGSMRKAVKNLSMITGDRS</sequence>